<keyword evidence="5" id="KW-0227">DNA damage</keyword>
<evidence type="ECO:0000259" key="11">
    <source>
        <dbReference type="SMART" id="SM00478"/>
    </source>
</evidence>
<dbReference type="Gene3D" id="1.10.1670.10">
    <property type="entry name" value="Helix-hairpin-Helix base-excision DNA repair enzymes (C-terminal)"/>
    <property type="match status" value="1"/>
</dbReference>
<dbReference type="GeneID" id="25400724"/>
<dbReference type="InterPro" id="IPR023170">
    <property type="entry name" value="HhH_base_excis_C"/>
</dbReference>
<dbReference type="GO" id="GO:0019104">
    <property type="term" value="F:DNA N-glycosylase activity"/>
    <property type="evidence" value="ECO:0007669"/>
    <property type="project" value="TreeGrafter"/>
</dbReference>
<dbReference type="AlphaFoldDB" id="A0A0F7CKR5"/>
<feature type="domain" description="HhH-GPD" evidence="11">
    <location>
        <begin position="46"/>
        <end position="201"/>
    </location>
</feature>
<evidence type="ECO:0000256" key="9">
    <source>
        <dbReference type="ARBA" id="ARBA00023204"/>
    </source>
</evidence>
<proteinExistence type="inferred from homology"/>
<organism evidence="12 13">
    <name type="scientific">Infirmifilum uzonense</name>
    <dbReference type="NCBI Taxonomy" id="1550241"/>
    <lineage>
        <taxon>Archaea</taxon>
        <taxon>Thermoproteota</taxon>
        <taxon>Thermoprotei</taxon>
        <taxon>Thermofilales</taxon>
        <taxon>Thermofilaceae</taxon>
        <taxon>Infirmifilum</taxon>
    </lineage>
</organism>
<dbReference type="PROSITE" id="PS00764">
    <property type="entry name" value="ENDONUCLEASE_III_1"/>
    <property type="match status" value="1"/>
</dbReference>
<evidence type="ECO:0000256" key="7">
    <source>
        <dbReference type="ARBA" id="ARBA00023004"/>
    </source>
</evidence>
<evidence type="ECO:0000256" key="4">
    <source>
        <dbReference type="ARBA" id="ARBA00022723"/>
    </source>
</evidence>
<protein>
    <recommendedName>
        <fullName evidence="11">HhH-GPD domain-containing protein</fullName>
    </recommendedName>
</protein>
<dbReference type="SUPFAM" id="SSF48150">
    <property type="entry name" value="DNA-glycosylase"/>
    <property type="match status" value="1"/>
</dbReference>
<dbReference type="KEGG" id="thf:MA03_00795"/>
<evidence type="ECO:0000256" key="1">
    <source>
        <dbReference type="ARBA" id="ARBA00001966"/>
    </source>
</evidence>
<dbReference type="GO" id="GO:0006285">
    <property type="term" value="P:base-excision repair, AP site formation"/>
    <property type="evidence" value="ECO:0007669"/>
    <property type="project" value="TreeGrafter"/>
</dbReference>
<dbReference type="Gene3D" id="1.10.340.30">
    <property type="entry name" value="Hypothetical protein, domain 2"/>
    <property type="match status" value="1"/>
</dbReference>
<evidence type="ECO:0000313" key="12">
    <source>
        <dbReference type="EMBL" id="AKG38121.1"/>
    </source>
</evidence>
<dbReference type="RefSeq" id="WP_052883453.1">
    <property type="nucleotide sequence ID" value="NZ_CP009961.1"/>
</dbReference>
<reference evidence="12 13" key="1">
    <citation type="journal article" date="2015" name="Stand. Genomic Sci.">
        <title>Complete genome sequence of and proposal of Thermofilum uzonense sp. nov. a novel hyperthermophilic crenarchaeon and emended description of the genus Thermofilum.</title>
        <authorList>
            <person name="Toshchakov S.V."/>
            <person name="Korzhenkov A.A."/>
            <person name="Samarov N.I."/>
            <person name="Mazunin I.O."/>
            <person name="Mozhey O.I."/>
            <person name="Shmyr I.S."/>
            <person name="Derbikova K.S."/>
            <person name="Taranov E.A."/>
            <person name="Dominova I.N."/>
            <person name="Bonch-Osmolovskaya E.A."/>
            <person name="Patrushev M.V."/>
            <person name="Podosokorskaya O.A."/>
            <person name="Kublanov I.V."/>
        </authorList>
    </citation>
    <scope>NUCLEOTIDE SEQUENCE [LARGE SCALE GENOMIC DNA]</scope>
    <source>
        <strain evidence="12 13">1807-2</strain>
    </source>
</reference>
<dbReference type="PATRIC" id="fig|1550241.5.peg.161"/>
<dbReference type="InterPro" id="IPR003265">
    <property type="entry name" value="HhH-GPD_domain"/>
</dbReference>
<dbReference type="OrthoDB" id="19248at2157"/>
<dbReference type="HOGENOM" id="CLU_012862_3_4_2"/>
<dbReference type="GO" id="GO:0051539">
    <property type="term" value="F:4 iron, 4 sulfur cluster binding"/>
    <property type="evidence" value="ECO:0007669"/>
    <property type="project" value="UniProtKB-KW"/>
</dbReference>
<dbReference type="SMART" id="SM00478">
    <property type="entry name" value="ENDO3c"/>
    <property type="match status" value="1"/>
</dbReference>
<dbReference type="STRING" id="1550241.MA03_00795"/>
<dbReference type="Proteomes" id="UP000067434">
    <property type="component" value="Chromosome"/>
</dbReference>
<evidence type="ECO:0000313" key="13">
    <source>
        <dbReference type="Proteomes" id="UP000067434"/>
    </source>
</evidence>
<name>A0A0F7CKR5_9CREN</name>
<keyword evidence="6" id="KW-0378">Hydrolase</keyword>
<dbReference type="InterPro" id="IPR011257">
    <property type="entry name" value="DNA_glycosylase"/>
</dbReference>
<keyword evidence="9" id="KW-0234">DNA repair</keyword>
<dbReference type="PANTHER" id="PTHR10359">
    <property type="entry name" value="A/G-SPECIFIC ADENINE GLYCOSYLASE/ENDONUCLEASE III"/>
    <property type="match status" value="1"/>
</dbReference>
<evidence type="ECO:0000256" key="8">
    <source>
        <dbReference type="ARBA" id="ARBA00023014"/>
    </source>
</evidence>
<keyword evidence="10" id="KW-0326">Glycosidase</keyword>
<dbReference type="PANTHER" id="PTHR10359:SF18">
    <property type="entry name" value="ENDONUCLEASE III"/>
    <property type="match status" value="1"/>
</dbReference>
<keyword evidence="4" id="KW-0479">Metal-binding</keyword>
<dbReference type="SMART" id="SM00525">
    <property type="entry name" value="FES"/>
    <property type="match status" value="1"/>
</dbReference>
<evidence type="ECO:0000256" key="10">
    <source>
        <dbReference type="ARBA" id="ARBA00023295"/>
    </source>
</evidence>
<evidence type="ECO:0000256" key="2">
    <source>
        <dbReference type="ARBA" id="ARBA00008343"/>
    </source>
</evidence>
<accession>A0A0F7CKR5</accession>
<evidence type="ECO:0000256" key="5">
    <source>
        <dbReference type="ARBA" id="ARBA00022763"/>
    </source>
</evidence>
<dbReference type="EMBL" id="CP009961">
    <property type="protein sequence ID" value="AKG38121.1"/>
    <property type="molecule type" value="Genomic_DNA"/>
</dbReference>
<dbReference type="PIRSF" id="PIRSF001435">
    <property type="entry name" value="Nth"/>
    <property type="match status" value="1"/>
</dbReference>
<dbReference type="GO" id="GO:0046872">
    <property type="term" value="F:metal ion binding"/>
    <property type="evidence" value="ECO:0007669"/>
    <property type="project" value="UniProtKB-KW"/>
</dbReference>
<sequence length="229" mass="25851">MSSRYELGDVILDKLSRTFQISPDDFAALKAALGRDYFKVLIATILSQNTNEKNTFKAIKKLEESIGIKPHLLASVDENYLEEAISPAGLQSTKSKAIKEAAKLIVERYDGDITNLLKKGEKRVREELGKIRGIGDKTIDVLLANYGYPIVAIDTHVRRVARRLGLTHAKTYMAIREDLEKVFRPEKRLTAHLLLILLGRNICKAKRPACLECPLKDICEYYNSLKAKH</sequence>
<evidence type="ECO:0000256" key="3">
    <source>
        <dbReference type="ARBA" id="ARBA00022485"/>
    </source>
</evidence>
<dbReference type="Pfam" id="PF10576">
    <property type="entry name" value="EndIII_4Fe-2S"/>
    <property type="match status" value="1"/>
</dbReference>
<comment type="cofactor">
    <cofactor evidence="1">
        <name>[4Fe-4S] cluster</name>
        <dbReference type="ChEBI" id="CHEBI:49883"/>
    </cofactor>
</comment>
<keyword evidence="3" id="KW-0004">4Fe-4S</keyword>
<dbReference type="InterPro" id="IPR003651">
    <property type="entry name" value="Endonuclease3_FeS-loop_motif"/>
</dbReference>
<keyword evidence="13" id="KW-1185">Reference proteome</keyword>
<gene>
    <name evidence="12" type="ORF">MA03_00795</name>
</gene>
<dbReference type="Pfam" id="PF00730">
    <property type="entry name" value="HhH-GPD"/>
    <property type="match status" value="1"/>
</dbReference>
<comment type="similarity">
    <text evidence="2">Belongs to the Nth/MutY family.</text>
</comment>
<evidence type="ECO:0000256" key="6">
    <source>
        <dbReference type="ARBA" id="ARBA00022801"/>
    </source>
</evidence>
<dbReference type="InterPro" id="IPR004035">
    <property type="entry name" value="Endouclease-III_FeS-bd_BS"/>
</dbReference>
<dbReference type="CDD" id="cd00056">
    <property type="entry name" value="ENDO3c"/>
    <property type="match status" value="1"/>
</dbReference>
<keyword evidence="8" id="KW-0411">Iron-sulfur</keyword>
<keyword evidence="7" id="KW-0408">Iron</keyword>